<gene>
    <name evidence="1" type="primary">tebC</name>
</gene>
<proteinExistence type="predicted"/>
<dbReference type="CDD" id="cd00586">
    <property type="entry name" value="4HBT"/>
    <property type="match status" value="1"/>
</dbReference>
<reference evidence="1" key="1">
    <citation type="journal article" date="2003" name="Nat. Biotechnol.">
        <title>A genomics-guided approach for discovering and expressing cryptic metabolic pathways.</title>
        <authorList>
            <person name="Zazopoulos E."/>
            <person name="Huang K."/>
            <person name="Staffa A."/>
            <person name="Liu W."/>
            <person name="Bachmann B.O."/>
            <person name="Nonaka K."/>
            <person name="Ahlert J."/>
            <person name="Thorson J.S."/>
            <person name="Shen B."/>
            <person name="Farnet C.M."/>
        </authorList>
    </citation>
    <scope>NUCLEOTIDE SEQUENCE</scope>
    <source>
        <strain evidence="1">M480-M1</strain>
    </source>
</reference>
<dbReference type="InterPro" id="IPR029069">
    <property type="entry name" value="HotDog_dom_sf"/>
</dbReference>
<dbReference type="Pfam" id="PF13279">
    <property type="entry name" value="4HBT_2"/>
    <property type="match status" value="1"/>
</dbReference>
<accession>Q84HJ2</accession>
<dbReference type="EMBL" id="AF546155">
    <property type="protein sequence ID" value="AAO25895.1"/>
    <property type="molecule type" value="Genomic_DNA"/>
</dbReference>
<sequence>MSGSADSLGYFEYRHTVAFAETDLAGSADYVNYLQWQARCRQLFLRQTAFGTVLDDDLDAGHADLRLFTLQVECELFEAVSALDRLAIRMRVAEIGHTQFDLTFDYVKGAGEGDVPVARGRQRVVCLRGPAGAPVPALIPDALAQALAPYAAGTRPLAGRHT</sequence>
<dbReference type="AlphaFoldDB" id="Q84HJ2"/>
<protein>
    <submittedName>
        <fullName evidence="1">TebC</fullName>
    </submittedName>
</protein>
<evidence type="ECO:0000313" key="1">
    <source>
        <dbReference type="EMBL" id="AAO25895.1"/>
    </source>
</evidence>
<organism evidence="1">
    <name type="scientific">Streptomyces macromomyceticus</name>
    <dbReference type="NCBI Taxonomy" id="1917"/>
    <lineage>
        <taxon>Bacteria</taxon>
        <taxon>Bacillati</taxon>
        <taxon>Actinomycetota</taxon>
        <taxon>Actinomycetes</taxon>
        <taxon>Kitasatosporales</taxon>
        <taxon>Streptomycetaceae</taxon>
        <taxon>Streptomyces</taxon>
    </lineage>
</organism>
<name>Q84HJ2_STRMA</name>
<dbReference type="SUPFAM" id="SSF54637">
    <property type="entry name" value="Thioesterase/thiol ester dehydrase-isomerase"/>
    <property type="match status" value="1"/>
</dbReference>
<dbReference type="Gene3D" id="3.10.129.10">
    <property type="entry name" value="Hotdog Thioesterase"/>
    <property type="match status" value="1"/>
</dbReference>